<feature type="domain" description="Acyl-CoA dehydrogenase/oxidase N-terminal" evidence="7">
    <location>
        <begin position="7"/>
        <end position="118"/>
    </location>
</feature>
<dbReference type="InterPro" id="IPR009100">
    <property type="entry name" value="AcylCoA_DH/oxidase_NM_dom_sf"/>
</dbReference>
<dbReference type="Gene3D" id="1.20.140.10">
    <property type="entry name" value="Butyryl-CoA Dehydrogenase, subunit A, domain 3"/>
    <property type="match status" value="1"/>
</dbReference>
<evidence type="ECO:0000256" key="3">
    <source>
        <dbReference type="ARBA" id="ARBA00022630"/>
    </source>
</evidence>
<dbReference type="STRING" id="1848.SAMN05443637_11179"/>
<evidence type="ECO:0000256" key="2">
    <source>
        <dbReference type="ARBA" id="ARBA00009347"/>
    </source>
</evidence>
<dbReference type="CDD" id="cd00567">
    <property type="entry name" value="ACAD"/>
    <property type="match status" value="1"/>
</dbReference>
<dbReference type="GO" id="GO:0050660">
    <property type="term" value="F:flavin adenine dinucleotide binding"/>
    <property type="evidence" value="ECO:0007669"/>
    <property type="project" value="InterPro"/>
</dbReference>
<dbReference type="AlphaFoldDB" id="A0A1M6UXV8"/>
<dbReference type="EMBL" id="FRAP01000011">
    <property type="protein sequence ID" value="SHK74048.1"/>
    <property type="molecule type" value="Genomic_DNA"/>
</dbReference>
<dbReference type="Proteomes" id="UP000184363">
    <property type="component" value="Unassembled WGS sequence"/>
</dbReference>
<evidence type="ECO:0000313" key="9">
    <source>
        <dbReference type="Proteomes" id="UP000184363"/>
    </source>
</evidence>
<dbReference type="InterPro" id="IPR036250">
    <property type="entry name" value="AcylCo_DH-like_C"/>
</dbReference>
<dbReference type="Pfam" id="PF02771">
    <property type="entry name" value="Acyl-CoA_dh_N"/>
    <property type="match status" value="1"/>
</dbReference>
<dbReference type="PANTHER" id="PTHR43884">
    <property type="entry name" value="ACYL-COA DEHYDROGENASE"/>
    <property type="match status" value="1"/>
</dbReference>
<dbReference type="Gene3D" id="1.10.540.10">
    <property type="entry name" value="Acyl-CoA dehydrogenase/oxidase, N-terminal domain"/>
    <property type="match status" value="1"/>
</dbReference>
<evidence type="ECO:0000256" key="4">
    <source>
        <dbReference type="ARBA" id="ARBA00022827"/>
    </source>
</evidence>
<dbReference type="SUPFAM" id="SSF56645">
    <property type="entry name" value="Acyl-CoA dehydrogenase NM domain-like"/>
    <property type="match status" value="1"/>
</dbReference>
<name>A0A1M6UXV8_PSETH</name>
<proteinExistence type="inferred from homology"/>
<protein>
    <submittedName>
        <fullName evidence="8">Acyl-CoA dehydrogenase</fullName>
    </submittedName>
</protein>
<keyword evidence="9" id="KW-1185">Reference proteome</keyword>
<keyword evidence="3" id="KW-0285">Flavoprotein</keyword>
<evidence type="ECO:0000259" key="7">
    <source>
        <dbReference type="Pfam" id="PF02771"/>
    </source>
</evidence>
<keyword evidence="4" id="KW-0274">FAD</keyword>
<dbReference type="RefSeq" id="WP_073457798.1">
    <property type="nucleotide sequence ID" value="NZ_CALGVN010000022.1"/>
</dbReference>
<evidence type="ECO:0000259" key="6">
    <source>
        <dbReference type="Pfam" id="PF00441"/>
    </source>
</evidence>
<dbReference type="Pfam" id="PF00441">
    <property type="entry name" value="Acyl-CoA_dh_1"/>
    <property type="match status" value="1"/>
</dbReference>
<dbReference type="SUPFAM" id="SSF47203">
    <property type="entry name" value="Acyl-CoA dehydrogenase C-terminal domain-like"/>
    <property type="match status" value="1"/>
</dbReference>
<sequence>MSSAPDQELTELRTVIREFLEAKSAEDDVRRLMETDEGHDPAVWDQLARELGLVGIAIPEQYGGAGAGFVEQAVVLEEMGRALFCGPYLASAVLAARALLESGDADACRDYLPGIADGSLVATVAIADRSGRWDEVGAGCTATPAATGWTVSGTKHYVLDALVAGLVLVFTASPEGPALFAVDRAAVDVRPIPTMDPTRKLAEVVFRDAPARPVGAVGAAGPVLEKVLQYAAAALAAEQAGASRRVLDMAVEYAGTRVQFGRPIGSFQAVKHLCAEMFLQVQCAAETAARAALAAADAPDELPVAASVAKSVCSRAYVDVAAKNIQVHGGIGFTWEHPAHLHFRRSRSSAILFGDPHAHHERLHRLTGLADQLREPVG</sequence>
<dbReference type="InterPro" id="IPR037069">
    <property type="entry name" value="AcylCoA_DH/ox_N_sf"/>
</dbReference>
<dbReference type="OrthoDB" id="3663644at2"/>
<reference evidence="8 9" key="1">
    <citation type="submission" date="2016-11" db="EMBL/GenBank/DDBJ databases">
        <authorList>
            <person name="Jaros S."/>
            <person name="Januszkiewicz K."/>
            <person name="Wedrychowicz H."/>
        </authorList>
    </citation>
    <scope>NUCLEOTIDE SEQUENCE [LARGE SCALE GENOMIC DNA]</scope>
    <source>
        <strain evidence="8 9">DSM 43832</strain>
    </source>
</reference>
<evidence type="ECO:0000313" key="8">
    <source>
        <dbReference type="EMBL" id="SHK74048.1"/>
    </source>
</evidence>
<dbReference type="GO" id="GO:0003995">
    <property type="term" value="F:acyl-CoA dehydrogenase activity"/>
    <property type="evidence" value="ECO:0007669"/>
    <property type="project" value="TreeGrafter"/>
</dbReference>
<evidence type="ECO:0000256" key="1">
    <source>
        <dbReference type="ARBA" id="ARBA00001974"/>
    </source>
</evidence>
<keyword evidence="5" id="KW-0560">Oxidoreductase</keyword>
<dbReference type="InterPro" id="IPR046373">
    <property type="entry name" value="Acyl-CoA_Oxase/DH_mid-dom_sf"/>
</dbReference>
<comment type="similarity">
    <text evidence="2">Belongs to the acyl-CoA dehydrogenase family.</text>
</comment>
<dbReference type="Gene3D" id="2.40.110.10">
    <property type="entry name" value="Butyryl-CoA Dehydrogenase, subunit A, domain 2"/>
    <property type="match status" value="1"/>
</dbReference>
<comment type="cofactor">
    <cofactor evidence="1">
        <name>FAD</name>
        <dbReference type="ChEBI" id="CHEBI:57692"/>
    </cofactor>
</comment>
<organism evidence="8 9">
    <name type="scientific">Pseudonocardia thermophila</name>
    <dbReference type="NCBI Taxonomy" id="1848"/>
    <lineage>
        <taxon>Bacteria</taxon>
        <taxon>Bacillati</taxon>
        <taxon>Actinomycetota</taxon>
        <taxon>Actinomycetes</taxon>
        <taxon>Pseudonocardiales</taxon>
        <taxon>Pseudonocardiaceae</taxon>
        <taxon>Pseudonocardia</taxon>
    </lineage>
</organism>
<dbReference type="InterPro" id="IPR009075">
    <property type="entry name" value="AcylCo_DH/oxidase_C"/>
</dbReference>
<gene>
    <name evidence="8" type="ORF">SAMN05443637_11179</name>
</gene>
<feature type="domain" description="Acyl-CoA dehydrogenase/oxidase C-terminal" evidence="6">
    <location>
        <begin position="223"/>
        <end position="355"/>
    </location>
</feature>
<dbReference type="PANTHER" id="PTHR43884:SF20">
    <property type="entry name" value="ACYL-COA DEHYDROGENASE FADE28"/>
    <property type="match status" value="1"/>
</dbReference>
<dbReference type="InterPro" id="IPR013786">
    <property type="entry name" value="AcylCoA_DH/ox_N"/>
</dbReference>
<accession>A0A1M6UXV8</accession>
<evidence type="ECO:0000256" key="5">
    <source>
        <dbReference type="ARBA" id="ARBA00023002"/>
    </source>
</evidence>